<proteinExistence type="predicted"/>
<accession>A0A9D5BYS8</accession>
<reference evidence="2" key="1">
    <citation type="submission" date="2021-03" db="EMBL/GenBank/DDBJ databases">
        <authorList>
            <person name="Li Z."/>
            <person name="Yang C."/>
        </authorList>
    </citation>
    <scope>NUCLEOTIDE SEQUENCE</scope>
    <source>
        <strain evidence="2">Dzin_1.0</strain>
        <tissue evidence="2">Leaf</tissue>
    </source>
</reference>
<protein>
    <submittedName>
        <fullName evidence="2">Uncharacterized protein</fullName>
    </submittedName>
</protein>
<dbReference type="AlphaFoldDB" id="A0A9D5BYS8"/>
<dbReference type="EMBL" id="JAGGNH010000009">
    <property type="protein sequence ID" value="KAJ0963456.1"/>
    <property type="molecule type" value="Genomic_DNA"/>
</dbReference>
<evidence type="ECO:0000313" key="2">
    <source>
        <dbReference type="EMBL" id="KAJ0963456.1"/>
    </source>
</evidence>
<organism evidence="2 3">
    <name type="scientific">Dioscorea zingiberensis</name>
    <dbReference type="NCBI Taxonomy" id="325984"/>
    <lineage>
        <taxon>Eukaryota</taxon>
        <taxon>Viridiplantae</taxon>
        <taxon>Streptophyta</taxon>
        <taxon>Embryophyta</taxon>
        <taxon>Tracheophyta</taxon>
        <taxon>Spermatophyta</taxon>
        <taxon>Magnoliopsida</taxon>
        <taxon>Liliopsida</taxon>
        <taxon>Dioscoreales</taxon>
        <taxon>Dioscoreaceae</taxon>
        <taxon>Dioscorea</taxon>
    </lineage>
</organism>
<sequence>MDHVKRALDDWVLCRVRHKNAMPIQAEDDNISTKPCHKMVNHQVEKQGGMKRVRSGLFEETDYQLLAYLLGTHDEGDNNSSYTKCQSSDVGSNQICPNYEATTTSGIDDDAQPLHQVLDSIKRKLSFGALDEFLMLTPNKRFNNHGTSHSDQFSPTQSDSAGHGFPDFLI</sequence>
<evidence type="ECO:0000256" key="1">
    <source>
        <dbReference type="SAM" id="MobiDB-lite"/>
    </source>
</evidence>
<dbReference type="Proteomes" id="UP001085076">
    <property type="component" value="Miscellaneous, Linkage group lg09"/>
</dbReference>
<feature type="region of interest" description="Disordered" evidence="1">
    <location>
        <begin position="145"/>
        <end position="165"/>
    </location>
</feature>
<evidence type="ECO:0000313" key="3">
    <source>
        <dbReference type="Proteomes" id="UP001085076"/>
    </source>
</evidence>
<comment type="caution">
    <text evidence="2">The sequence shown here is derived from an EMBL/GenBank/DDBJ whole genome shotgun (WGS) entry which is preliminary data.</text>
</comment>
<gene>
    <name evidence="2" type="ORF">J5N97_028578</name>
</gene>
<keyword evidence="3" id="KW-1185">Reference proteome</keyword>
<feature type="compositionally biased region" description="Polar residues" evidence="1">
    <location>
        <begin position="145"/>
        <end position="160"/>
    </location>
</feature>
<reference evidence="2" key="2">
    <citation type="journal article" date="2022" name="Hortic Res">
        <title>The genome of Dioscorea zingiberensis sheds light on the biosynthesis, origin and evolution of the medicinally important diosgenin saponins.</title>
        <authorList>
            <person name="Li Y."/>
            <person name="Tan C."/>
            <person name="Li Z."/>
            <person name="Guo J."/>
            <person name="Li S."/>
            <person name="Chen X."/>
            <person name="Wang C."/>
            <person name="Dai X."/>
            <person name="Yang H."/>
            <person name="Song W."/>
            <person name="Hou L."/>
            <person name="Xu J."/>
            <person name="Tong Z."/>
            <person name="Xu A."/>
            <person name="Yuan X."/>
            <person name="Wang W."/>
            <person name="Yang Q."/>
            <person name="Chen L."/>
            <person name="Sun Z."/>
            <person name="Wang K."/>
            <person name="Pan B."/>
            <person name="Chen J."/>
            <person name="Bao Y."/>
            <person name="Liu F."/>
            <person name="Qi X."/>
            <person name="Gang D.R."/>
            <person name="Wen J."/>
            <person name="Li J."/>
        </authorList>
    </citation>
    <scope>NUCLEOTIDE SEQUENCE</scope>
    <source>
        <strain evidence="2">Dzin_1.0</strain>
    </source>
</reference>
<name>A0A9D5BYS8_9LILI</name>